<keyword evidence="2" id="KW-1185">Reference proteome</keyword>
<organism evidence="1 2">
    <name type="scientific">Actinomadura litoris</name>
    <dbReference type="NCBI Taxonomy" id="2678616"/>
    <lineage>
        <taxon>Bacteria</taxon>
        <taxon>Bacillati</taxon>
        <taxon>Actinomycetota</taxon>
        <taxon>Actinomycetes</taxon>
        <taxon>Streptosporangiales</taxon>
        <taxon>Thermomonosporaceae</taxon>
        <taxon>Actinomadura</taxon>
    </lineage>
</organism>
<dbReference type="Proteomes" id="UP000432015">
    <property type="component" value="Unassembled WGS sequence"/>
</dbReference>
<sequence>MTSTREIRADFDRDSITVYQAFSPEIAGPAVRHGTFVPPFSRGRMTWIKPSFLWLMARSGWARKPGQQSVLAVRISRAGWEEALGLAVPTAPDRRVFQGSDEWRRRFADAVVHVQWDPERSLRGQKLEARSIQVGLSRHVVDRYVDDWIMEIEDRTALVHKLHRLVQDGQAAKARKLLPPERPYPLPTEVAQRIGAD</sequence>
<dbReference type="PANTHER" id="PTHR38567:SF1">
    <property type="entry name" value="DUF4291 DOMAIN-CONTAINING PROTEIN"/>
    <property type="match status" value="1"/>
</dbReference>
<gene>
    <name evidence="1" type="ORF">GNZ18_39395</name>
</gene>
<dbReference type="PANTHER" id="PTHR38567">
    <property type="entry name" value="DUF4291 DOMAIN-CONTAINING PROTEIN"/>
    <property type="match status" value="1"/>
</dbReference>
<dbReference type="RefSeq" id="WP_156222459.1">
    <property type="nucleotide sequence ID" value="NZ_WOFH01000022.1"/>
</dbReference>
<proteinExistence type="predicted"/>
<reference evidence="1 2" key="1">
    <citation type="submission" date="2019-11" db="EMBL/GenBank/DDBJ databases">
        <authorList>
            <person name="Cao P."/>
        </authorList>
    </citation>
    <scope>NUCLEOTIDE SEQUENCE [LARGE SCALE GENOMIC DNA]</scope>
    <source>
        <strain evidence="1 2">NEAU-AAG5</strain>
    </source>
</reference>
<evidence type="ECO:0000313" key="2">
    <source>
        <dbReference type="Proteomes" id="UP000432015"/>
    </source>
</evidence>
<dbReference type="AlphaFoldDB" id="A0A7K1LEK9"/>
<comment type="caution">
    <text evidence="1">The sequence shown here is derived from an EMBL/GenBank/DDBJ whole genome shotgun (WGS) entry which is preliminary data.</text>
</comment>
<dbReference type="Pfam" id="PF14124">
    <property type="entry name" value="DUF4291"/>
    <property type="match status" value="1"/>
</dbReference>
<accession>A0A7K1LEK9</accession>
<evidence type="ECO:0000313" key="1">
    <source>
        <dbReference type="EMBL" id="MUN42615.1"/>
    </source>
</evidence>
<dbReference type="EMBL" id="WOFH01000022">
    <property type="protein sequence ID" value="MUN42615.1"/>
    <property type="molecule type" value="Genomic_DNA"/>
</dbReference>
<name>A0A7K1LEK9_9ACTN</name>
<protein>
    <submittedName>
        <fullName evidence="1">DUF4291 family protein</fullName>
    </submittedName>
</protein>
<dbReference type="InterPro" id="IPR025633">
    <property type="entry name" value="DUF4291"/>
</dbReference>